<evidence type="ECO:0000256" key="4">
    <source>
        <dbReference type="ARBA" id="ARBA00022801"/>
    </source>
</evidence>
<evidence type="ECO:0000256" key="6">
    <source>
        <dbReference type="PIRNR" id="PIRNR018267"/>
    </source>
</evidence>
<comment type="similarity">
    <text evidence="6">Belongs to the vsr family.</text>
</comment>
<dbReference type="EC" id="3.1.-.-" evidence="6"/>
<gene>
    <name evidence="7" type="primary">vsr</name>
    <name evidence="7" type="ORF">D0C36_19410</name>
</gene>
<keyword evidence="4 6" id="KW-0378">Hydrolase</keyword>
<dbReference type="SUPFAM" id="SSF52980">
    <property type="entry name" value="Restriction endonuclease-like"/>
    <property type="match status" value="1"/>
</dbReference>
<evidence type="ECO:0000256" key="3">
    <source>
        <dbReference type="ARBA" id="ARBA00022763"/>
    </source>
</evidence>
<dbReference type="Pfam" id="PF03852">
    <property type="entry name" value="Vsr"/>
    <property type="match status" value="1"/>
</dbReference>
<sequence length="141" mass="16718">MADVHSREVRSYNMSRIKGKDTKPELLVRKYLHFRGLRYRLHVKDLPGKPDMVFPKYHTVLFVHGCFWHGHAGCPYYRLPQSNTGFWEEKISGNTSRDQKHAAALREKGYRVLTAWECSFKNKNNRTAFLEELYNEITNER</sequence>
<dbReference type="Proteomes" id="UP000264217">
    <property type="component" value="Unassembled WGS sequence"/>
</dbReference>
<dbReference type="CDD" id="cd00221">
    <property type="entry name" value="Vsr"/>
    <property type="match status" value="1"/>
</dbReference>
<evidence type="ECO:0000256" key="2">
    <source>
        <dbReference type="ARBA" id="ARBA00022759"/>
    </source>
</evidence>
<dbReference type="InterPro" id="IPR011335">
    <property type="entry name" value="Restrct_endonuc-II-like"/>
</dbReference>
<keyword evidence="2 6" id="KW-0255">Endonuclease</keyword>
<organism evidence="7 8">
    <name type="scientific">Mucilaginibacter conchicola</name>
    <dbReference type="NCBI Taxonomy" id="2303333"/>
    <lineage>
        <taxon>Bacteria</taxon>
        <taxon>Pseudomonadati</taxon>
        <taxon>Bacteroidota</taxon>
        <taxon>Sphingobacteriia</taxon>
        <taxon>Sphingobacteriales</taxon>
        <taxon>Sphingobacteriaceae</taxon>
        <taxon>Mucilaginibacter</taxon>
    </lineage>
</organism>
<dbReference type="AlphaFoldDB" id="A0A372NQB0"/>
<dbReference type="GO" id="GO:0006298">
    <property type="term" value="P:mismatch repair"/>
    <property type="evidence" value="ECO:0007669"/>
    <property type="project" value="UniProtKB-UniRule"/>
</dbReference>
<keyword evidence="8" id="KW-1185">Reference proteome</keyword>
<accession>A0A372NQB0</accession>
<reference evidence="7 8" key="1">
    <citation type="submission" date="2018-08" db="EMBL/GenBank/DDBJ databases">
        <title>Mucilaginibacter sp. MYSH2.</title>
        <authorList>
            <person name="Seo T."/>
        </authorList>
    </citation>
    <scope>NUCLEOTIDE SEQUENCE [LARGE SCALE GENOMIC DNA]</scope>
    <source>
        <strain evidence="7 8">MYSH2</strain>
    </source>
</reference>
<keyword evidence="3 6" id="KW-0227">DNA damage</keyword>
<dbReference type="GO" id="GO:0016787">
    <property type="term" value="F:hydrolase activity"/>
    <property type="evidence" value="ECO:0007669"/>
    <property type="project" value="UniProtKB-KW"/>
</dbReference>
<keyword evidence="5 6" id="KW-0234">DNA repair</keyword>
<dbReference type="Gene3D" id="3.40.960.10">
    <property type="entry name" value="VSR Endonuclease"/>
    <property type="match status" value="1"/>
</dbReference>
<dbReference type="OrthoDB" id="9801520at2"/>
<name>A0A372NQB0_9SPHI</name>
<evidence type="ECO:0000256" key="5">
    <source>
        <dbReference type="ARBA" id="ARBA00023204"/>
    </source>
</evidence>
<comment type="function">
    <text evidence="6">May nick specific sequences that contain T:G mispairs resulting from m5C-deamination.</text>
</comment>
<protein>
    <recommendedName>
        <fullName evidence="6">Very short patch repair endonuclease</fullName>
        <ecNumber evidence="6">3.1.-.-</ecNumber>
    </recommendedName>
</protein>
<comment type="caution">
    <text evidence="7">The sequence shown here is derived from an EMBL/GenBank/DDBJ whole genome shotgun (WGS) entry which is preliminary data.</text>
</comment>
<dbReference type="EMBL" id="QWDC01000003">
    <property type="protein sequence ID" value="RFZ91112.1"/>
    <property type="molecule type" value="Genomic_DNA"/>
</dbReference>
<evidence type="ECO:0000256" key="1">
    <source>
        <dbReference type="ARBA" id="ARBA00022722"/>
    </source>
</evidence>
<dbReference type="GO" id="GO:0004519">
    <property type="term" value="F:endonuclease activity"/>
    <property type="evidence" value="ECO:0007669"/>
    <property type="project" value="UniProtKB-KW"/>
</dbReference>
<dbReference type="NCBIfam" id="TIGR00632">
    <property type="entry name" value="vsr"/>
    <property type="match status" value="1"/>
</dbReference>
<dbReference type="RefSeq" id="WP_117393315.1">
    <property type="nucleotide sequence ID" value="NZ_QWDC01000003.1"/>
</dbReference>
<proteinExistence type="inferred from homology"/>
<dbReference type="PIRSF" id="PIRSF018267">
    <property type="entry name" value="VSR_endonuc"/>
    <property type="match status" value="1"/>
</dbReference>
<evidence type="ECO:0000313" key="7">
    <source>
        <dbReference type="EMBL" id="RFZ91112.1"/>
    </source>
</evidence>
<evidence type="ECO:0000313" key="8">
    <source>
        <dbReference type="Proteomes" id="UP000264217"/>
    </source>
</evidence>
<keyword evidence="1 6" id="KW-0540">Nuclease</keyword>
<dbReference type="InterPro" id="IPR004603">
    <property type="entry name" value="DNA_mismatch_endonuc_vsr"/>
</dbReference>